<evidence type="ECO:0000256" key="9">
    <source>
        <dbReference type="ARBA" id="ARBA00023180"/>
    </source>
</evidence>
<dbReference type="AlphaFoldDB" id="T1IG28"/>
<reference evidence="13" key="1">
    <citation type="submission" date="2015-05" db="UniProtKB">
        <authorList>
            <consortium name="EnsemblMetazoa"/>
        </authorList>
    </citation>
    <scope>IDENTIFICATION</scope>
</reference>
<dbReference type="SUPFAM" id="SSF53756">
    <property type="entry name" value="UDP-Glycosyltransferase/glycogen phosphorylase"/>
    <property type="match status" value="1"/>
</dbReference>
<accession>T1IG28</accession>
<dbReference type="EMBL" id="ACPB03022234">
    <property type="status" value="NOT_ANNOTATED_CDS"/>
    <property type="molecule type" value="Genomic_DNA"/>
</dbReference>
<keyword evidence="3 11" id="KW-0328">Glycosyltransferase</keyword>
<name>T1IG28_RHOPR</name>
<dbReference type="GO" id="GO:0015020">
    <property type="term" value="F:glucuronosyltransferase activity"/>
    <property type="evidence" value="ECO:0007669"/>
    <property type="project" value="UniProtKB-EC"/>
</dbReference>
<evidence type="ECO:0000256" key="1">
    <source>
        <dbReference type="ARBA" id="ARBA00004240"/>
    </source>
</evidence>
<evidence type="ECO:0000256" key="7">
    <source>
        <dbReference type="ARBA" id="ARBA00022989"/>
    </source>
</evidence>
<evidence type="ECO:0000313" key="14">
    <source>
        <dbReference type="Proteomes" id="UP000015103"/>
    </source>
</evidence>
<dbReference type="InterPro" id="IPR035595">
    <property type="entry name" value="UDP_glycos_trans_CS"/>
</dbReference>
<organism evidence="13 14">
    <name type="scientific">Rhodnius prolixus</name>
    <name type="common">Triatomid bug</name>
    <dbReference type="NCBI Taxonomy" id="13249"/>
    <lineage>
        <taxon>Eukaryota</taxon>
        <taxon>Metazoa</taxon>
        <taxon>Ecdysozoa</taxon>
        <taxon>Arthropoda</taxon>
        <taxon>Hexapoda</taxon>
        <taxon>Insecta</taxon>
        <taxon>Pterygota</taxon>
        <taxon>Neoptera</taxon>
        <taxon>Paraneoptera</taxon>
        <taxon>Hemiptera</taxon>
        <taxon>Heteroptera</taxon>
        <taxon>Panheteroptera</taxon>
        <taxon>Cimicomorpha</taxon>
        <taxon>Reduviidae</taxon>
        <taxon>Triatominae</taxon>
        <taxon>Rhodnius</taxon>
    </lineage>
</organism>
<protein>
    <recommendedName>
        <fullName evidence="12">UDP-glucuronosyltransferase</fullName>
        <ecNumber evidence="12">2.4.1.17</ecNumber>
    </recommendedName>
</protein>
<comment type="catalytic activity">
    <reaction evidence="12">
        <text>glucuronate acceptor + UDP-alpha-D-glucuronate = acceptor beta-D-glucuronoside + UDP + H(+)</text>
        <dbReference type="Rhea" id="RHEA:21032"/>
        <dbReference type="ChEBI" id="CHEBI:15378"/>
        <dbReference type="ChEBI" id="CHEBI:58052"/>
        <dbReference type="ChEBI" id="CHEBI:58223"/>
        <dbReference type="ChEBI" id="CHEBI:132367"/>
        <dbReference type="ChEBI" id="CHEBI:132368"/>
        <dbReference type="EC" id="2.4.1.17"/>
    </reaction>
</comment>
<dbReference type="InterPro" id="IPR002213">
    <property type="entry name" value="UDP_glucos_trans"/>
</dbReference>
<dbReference type="eggNOG" id="KOG1192">
    <property type="taxonomic scope" value="Eukaryota"/>
</dbReference>
<keyword evidence="9" id="KW-0325">Glycoprotein</keyword>
<evidence type="ECO:0000256" key="5">
    <source>
        <dbReference type="ARBA" id="ARBA00022692"/>
    </source>
</evidence>
<dbReference type="Gene3D" id="3.40.50.2000">
    <property type="entry name" value="Glycogen Phosphorylase B"/>
    <property type="match status" value="2"/>
</dbReference>
<dbReference type="GO" id="GO:0016020">
    <property type="term" value="C:membrane"/>
    <property type="evidence" value="ECO:0007669"/>
    <property type="project" value="UniProtKB-SubCell"/>
</dbReference>
<dbReference type="OMA" id="TLETWIN"/>
<evidence type="ECO:0000256" key="12">
    <source>
        <dbReference type="RuleBase" id="RU362059"/>
    </source>
</evidence>
<comment type="similarity">
    <text evidence="2 11">Belongs to the UDP-glycosyltransferase family.</text>
</comment>
<keyword evidence="8" id="KW-0472">Membrane</keyword>
<dbReference type="FunFam" id="3.40.50.2000:FF:000050">
    <property type="entry name" value="UDP-glucuronosyltransferase"/>
    <property type="match status" value="1"/>
</dbReference>
<dbReference type="EnsemblMetazoa" id="RPRC015247-RA">
    <property type="protein sequence ID" value="RPRC015247-PA"/>
    <property type="gene ID" value="RPRC015247"/>
</dbReference>
<evidence type="ECO:0000256" key="3">
    <source>
        <dbReference type="ARBA" id="ARBA00022676"/>
    </source>
</evidence>
<dbReference type="HOGENOM" id="CLU_012949_0_1_1"/>
<evidence type="ECO:0000256" key="6">
    <source>
        <dbReference type="ARBA" id="ARBA00022824"/>
    </source>
</evidence>
<evidence type="ECO:0000256" key="11">
    <source>
        <dbReference type="RuleBase" id="RU003718"/>
    </source>
</evidence>
<dbReference type="Proteomes" id="UP000015103">
    <property type="component" value="Unassembled WGS sequence"/>
</dbReference>
<dbReference type="Pfam" id="PF00201">
    <property type="entry name" value="UDPGT"/>
    <property type="match status" value="1"/>
</dbReference>
<dbReference type="EC" id="2.4.1.17" evidence="12"/>
<evidence type="ECO:0000256" key="4">
    <source>
        <dbReference type="ARBA" id="ARBA00022679"/>
    </source>
</evidence>
<keyword evidence="6" id="KW-0256">Endoplasmic reticulum</keyword>
<dbReference type="GO" id="GO:0005783">
    <property type="term" value="C:endoplasmic reticulum"/>
    <property type="evidence" value="ECO:0007669"/>
    <property type="project" value="UniProtKB-SubCell"/>
</dbReference>
<keyword evidence="5" id="KW-0812">Transmembrane</keyword>
<dbReference type="VEuPathDB" id="VectorBase:RPRC015247"/>
<evidence type="ECO:0000256" key="8">
    <source>
        <dbReference type="ARBA" id="ARBA00023136"/>
    </source>
</evidence>
<evidence type="ECO:0000256" key="10">
    <source>
        <dbReference type="ARBA" id="ARBA00046288"/>
    </source>
</evidence>
<evidence type="ECO:0000256" key="2">
    <source>
        <dbReference type="ARBA" id="ARBA00009995"/>
    </source>
</evidence>
<dbReference type="PANTHER" id="PTHR48043">
    <property type="entry name" value="EG:EG0003.4 PROTEIN-RELATED"/>
    <property type="match status" value="1"/>
</dbReference>
<dbReference type="PROSITE" id="PS00375">
    <property type="entry name" value="UDPGT"/>
    <property type="match status" value="1"/>
</dbReference>
<sequence length="428" mass="48411">VSIFVFGMLKHVKVVFTLCVLSLNCSLAANILGFFPFKSKSHNAVFLPLMEHLARRGHQVTVVSHSPRVIALPNYTDINIKLSYEEKNSYLNIDYLERNSGFGLRNFLPLWHTSNQYEEILQLAEVKGLLGQTFDVIITEMFNSDVFFGLFYRLNSPIIGFSSCDLLPWHMYDMRIPLESSYLIYTTSQLEKPMNLYDRIVNTLETWINIFVYKFVFSWRSQMIAERNLGPLPNLGDVVGNTSLLLVNSHFSILGVKPIGPNIIEVGGIHITQTGRLPQTLQERLDNSKYGAIYFSLGSTINADSISKSKKEAFLKVFSNLKQTVFWKTTNIDNKVKTNNSTNIVTSSWFPQKEVLAHPNIVLFISQCGILSVIESMYAGIPTICIPILGDQHFNGKSVEYNKAGLVLEFNDISVITVNETLNRVLSN</sequence>
<comment type="subcellular location">
    <subcellularLocation>
        <location evidence="10">Endomembrane system</location>
        <topology evidence="10">Single-pass type I membrane protein</topology>
    </subcellularLocation>
    <subcellularLocation>
        <location evidence="1">Endoplasmic reticulum</location>
    </subcellularLocation>
    <subcellularLocation>
        <location evidence="12">Membrane</location>
        <topology evidence="12">Single-pass membrane protein</topology>
    </subcellularLocation>
</comment>
<dbReference type="PANTHER" id="PTHR48043:SF114">
    <property type="entry name" value="IP04436P-RELATED"/>
    <property type="match status" value="1"/>
</dbReference>
<keyword evidence="4 11" id="KW-0808">Transferase</keyword>
<keyword evidence="7" id="KW-1133">Transmembrane helix</keyword>
<dbReference type="InterPro" id="IPR050271">
    <property type="entry name" value="UDP-glycosyltransferase"/>
</dbReference>
<evidence type="ECO:0000313" key="13">
    <source>
        <dbReference type="EnsemblMetazoa" id="RPRC015247-PA"/>
    </source>
</evidence>
<dbReference type="InParanoid" id="T1IG28"/>
<proteinExistence type="inferred from homology"/>
<dbReference type="FunCoup" id="T1IG28">
    <property type="interactions" value="168"/>
</dbReference>
<keyword evidence="14" id="KW-1185">Reference proteome</keyword>
<dbReference type="CDD" id="cd03784">
    <property type="entry name" value="GT1_Gtf-like"/>
    <property type="match status" value="1"/>
</dbReference>